<feature type="compositionally biased region" description="Basic and acidic residues" evidence="1">
    <location>
        <begin position="28"/>
        <end position="38"/>
    </location>
</feature>
<dbReference type="RefSeq" id="WP_013493491.1">
    <property type="nucleotide sequence ID" value="NC_014830.1"/>
</dbReference>
<evidence type="ECO:0000256" key="1">
    <source>
        <dbReference type="SAM" id="MobiDB-lite"/>
    </source>
</evidence>
<dbReference type="STRING" id="710696.Intca_2675"/>
<dbReference type="HOGENOM" id="CLU_2316514_0_0_11"/>
<accession>E6S8L5</accession>
<reference evidence="2 3" key="1">
    <citation type="journal article" date="2010" name="Stand. Genomic Sci.">
        <title>Complete genome sequence of Intrasporangium calvum type strain (7 KIP).</title>
        <authorList>
            <person name="Del Rio T.G."/>
            <person name="Chertkov O."/>
            <person name="Yasawong M."/>
            <person name="Lucas S."/>
            <person name="Deshpande S."/>
            <person name="Cheng J.F."/>
            <person name="Detter C."/>
            <person name="Tapia R."/>
            <person name="Han C."/>
            <person name="Goodwin L."/>
            <person name="Pitluck S."/>
            <person name="Liolios K."/>
            <person name="Ivanova N."/>
            <person name="Mavromatis K."/>
            <person name="Pati A."/>
            <person name="Chen A."/>
            <person name="Palaniappan K."/>
            <person name="Land M."/>
            <person name="Hauser L."/>
            <person name="Chang Y.J."/>
            <person name="Jeffries C.D."/>
            <person name="Rohde M."/>
            <person name="Pukall R."/>
            <person name="Sikorski J."/>
            <person name="Goker M."/>
            <person name="Woyke T."/>
            <person name="Bristow J."/>
            <person name="Eisen J.A."/>
            <person name="Markowitz V."/>
            <person name="Hugenholtz P."/>
            <person name="Kyrpides N.C."/>
            <person name="Klenk H.P."/>
            <person name="Lapidus A."/>
        </authorList>
    </citation>
    <scope>NUCLEOTIDE SEQUENCE [LARGE SCALE GENOMIC DNA]</scope>
    <source>
        <strain evidence="3">ATCC 23552 / DSM 43043 / JCM 3097 / NBRC 12989 / 7 KIP</strain>
    </source>
</reference>
<dbReference type="KEGG" id="ica:Intca_2675"/>
<feature type="region of interest" description="Disordered" evidence="1">
    <location>
        <begin position="1"/>
        <end position="41"/>
    </location>
</feature>
<evidence type="ECO:0000313" key="2">
    <source>
        <dbReference type="EMBL" id="ADU49177.1"/>
    </source>
</evidence>
<dbReference type="EMBL" id="CP002343">
    <property type="protein sequence ID" value="ADU49177.1"/>
    <property type="molecule type" value="Genomic_DNA"/>
</dbReference>
<name>E6S8L5_INTC7</name>
<gene>
    <name evidence="2" type="ordered locus">Intca_2675</name>
</gene>
<sequence length="99" mass="10998">MSAKRSRPAGEPGGNKTFRGVTSIVPPADHDRPRELHRGTRTRSWCTRCRRPISGGYFGAQRHAAILGHAVEVVTEYWSTFGPLAALADEELLRREASR</sequence>
<dbReference type="Proteomes" id="UP000008914">
    <property type="component" value="Chromosome"/>
</dbReference>
<organism evidence="2 3">
    <name type="scientific">Intrasporangium calvum (strain ATCC 23552 / DSM 43043 / JCM 3097 / NBRC 12989 / NCIMB 10167 / NRRL B-3866 / 7 KIP)</name>
    <dbReference type="NCBI Taxonomy" id="710696"/>
    <lineage>
        <taxon>Bacteria</taxon>
        <taxon>Bacillati</taxon>
        <taxon>Actinomycetota</taxon>
        <taxon>Actinomycetes</taxon>
        <taxon>Micrococcales</taxon>
        <taxon>Intrasporangiaceae</taxon>
        <taxon>Intrasporangium</taxon>
    </lineage>
</organism>
<proteinExistence type="predicted"/>
<protein>
    <submittedName>
        <fullName evidence="2">Uncharacterized protein</fullName>
    </submittedName>
</protein>
<dbReference type="AlphaFoldDB" id="E6S8L5"/>
<keyword evidence="3" id="KW-1185">Reference proteome</keyword>
<evidence type="ECO:0000313" key="3">
    <source>
        <dbReference type="Proteomes" id="UP000008914"/>
    </source>
</evidence>